<feature type="compositionally biased region" description="Pro residues" evidence="1">
    <location>
        <begin position="479"/>
        <end position="490"/>
    </location>
</feature>
<feature type="compositionally biased region" description="Basic and acidic residues" evidence="1">
    <location>
        <begin position="996"/>
        <end position="1015"/>
    </location>
</feature>
<organism evidence="5 6">
    <name type="scientific">Dryococelus australis</name>
    <dbReference type="NCBI Taxonomy" id="614101"/>
    <lineage>
        <taxon>Eukaryota</taxon>
        <taxon>Metazoa</taxon>
        <taxon>Ecdysozoa</taxon>
        <taxon>Arthropoda</taxon>
        <taxon>Hexapoda</taxon>
        <taxon>Insecta</taxon>
        <taxon>Pterygota</taxon>
        <taxon>Neoptera</taxon>
        <taxon>Polyneoptera</taxon>
        <taxon>Phasmatodea</taxon>
        <taxon>Verophasmatodea</taxon>
        <taxon>Anareolatae</taxon>
        <taxon>Phasmatidae</taxon>
        <taxon>Eurycanthinae</taxon>
        <taxon>Dryococelus</taxon>
    </lineage>
</organism>
<evidence type="ECO:0000259" key="4">
    <source>
        <dbReference type="Pfam" id="PF13358"/>
    </source>
</evidence>
<dbReference type="InterPro" id="IPR036397">
    <property type="entry name" value="RNaseH_sf"/>
</dbReference>
<keyword evidence="2" id="KW-0812">Transmembrane</keyword>
<dbReference type="EMBL" id="JARBHB010000003">
    <property type="protein sequence ID" value="KAJ8890859.1"/>
    <property type="molecule type" value="Genomic_DNA"/>
</dbReference>
<accession>A0ABQ9I3M2</accession>
<dbReference type="InterPro" id="IPR038717">
    <property type="entry name" value="Tc1-like_DDE_dom"/>
</dbReference>
<reference evidence="5 6" key="1">
    <citation type="submission" date="2023-02" db="EMBL/GenBank/DDBJ databases">
        <title>LHISI_Scaffold_Assembly.</title>
        <authorList>
            <person name="Stuart O.P."/>
            <person name="Cleave R."/>
            <person name="Magrath M.J.L."/>
            <person name="Mikheyev A.S."/>
        </authorList>
    </citation>
    <scope>NUCLEOTIDE SEQUENCE [LARGE SCALE GENOMIC DNA]</scope>
    <source>
        <strain evidence="5">Daus_M_001</strain>
        <tissue evidence="5">Leg muscle</tissue>
    </source>
</reference>
<dbReference type="Gene3D" id="3.30.420.10">
    <property type="entry name" value="Ribonuclease H-like superfamily/Ribonuclease H"/>
    <property type="match status" value="1"/>
</dbReference>
<evidence type="ECO:0000256" key="2">
    <source>
        <dbReference type="SAM" id="Phobius"/>
    </source>
</evidence>
<feature type="chain" id="PRO_5045950870" description="Tc1-like transposase DDE domain-containing protein" evidence="3">
    <location>
        <begin position="20"/>
        <end position="1354"/>
    </location>
</feature>
<dbReference type="Proteomes" id="UP001159363">
    <property type="component" value="Chromosome 3"/>
</dbReference>
<feature type="signal peptide" evidence="3">
    <location>
        <begin position="1"/>
        <end position="19"/>
    </location>
</feature>
<name>A0ABQ9I3M2_9NEOP</name>
<comment type="caution">
    <text evidence="5">The sequence shown here is derived from an EMBL/GenBank/DDBJ whole genome shotgun (WGS) entry which is preliminary data.</text>
</comment>
<feature type="region of interest" description="Disordered" evidence="1">
    <location>
        <begin position="1291"/>
        <end position="1311"/>
    </location>
</feature>
<evidence type="ECO:0000313" key="6">
    <source>
        <dbReference type="Proteomes" id="UP001159363"/>
    </source>
</evidence>
<evidence type="ECO:0000256" key="3">
    <source>
        <dbReference type="SAM" id="SignalP"/>
    </source>
</evidence>
<gene>
    <name evidence="5" type="ORF">PR048_010368</name>
</gene>
<feature type="region of interest" description="Disordered" evidence="1">
    <location>
        <begin position="443"/>
        <end position="512"/>
    </location>
</feature>
<keyword evidence="2" id="KW-0472">Membrane</keyword>
<feature type="region of interest" description="Disordered" evidence="1">
    <location>
        <begin position="1152"/>
        <end position="1172"/>
    </location>
</feature>
<evidence type="ECO:0000256" key="1">
    <source>
        <dbReference type="SAM" id="MobiDB-lite"/>
    </source>
</evidence>
<proteinExistence type="predicted"/>
<keyword evidence="6" id="KW-1185">Reference proteome</keyword>
<keyword evidence="3" id="KW-0732">Signal</keyword>
<sequence>MIFCYATVAILEIIVPTAIYQTNVGSVREQAFATLMYRTALPLDLCFTAFDVGPLVFVRGSMNTEGYCNILDNEMLPTLWRFYGMYPCYFQDDNARCHVSRATMQWYADNNVRRFDWPTQSPDLNPMEHIWDELDRRVRARQAWPKSIARLMEWLHEEWRRIPVDVLQTLIESIPDRVAAVIVAGGDLLQWGHALPNFGKRGTPTIGRRISADCNMRRRYLATPRGRRSLSPRDAGRSGGPQELAVTSAITTFVQQPPDTLQAAANEKVKGCGVQLGAILHYETLLQGLQMISALAALQTVEERASVILQVAKRSLHFVCMVIINFTIKITFQKNRIPTRNEYIGGSHLCRDTAQQIIYTLLNDKVKRPRSFLVLAVIHAPKFDKVLYADCFMLFSFLITLFTTQGFVVAYTCVSSDLKSLFLSTYLLCCAILQSYITRRPAASSGTIPTCDDSAAARRESNPIRLGDVTTPRGAKSTPTPPRAPPPLLFQPPRTLPRSGEPLSRTTPPRRARREGFYHVSSPGNNAQIKPSPCNPLFLHPIDWPCPRDSLPNPVNHPRLEAPHARQVIGPRFARAERRVFRRTSREAGLSTITEISVLADRSREILCTGISAHARKLPPVAAGPHPAPRACAAPTQAWIPGQITGFLQVEIVPGDAFVWRVFSGISRFPALSFRRRSIFTAITLIGSQDLAVKSRPLHRSFRHANPRVVPILNTNSRKALFTINAKPLKWRNTDAQKSQEGVSRHAQVCTSADALWLLALFQSSVTLLYARFWHRTDEYTEATMRVGAFDEGVRNCWLAALGGNPENPIITKSGDTVRHCSSESIVHTFKIKLHQPDCQSFKEYVTLSEDYVTSRAARGVGRNFEFVSLRLITSALERASQKQFSGIHKTPYDRVKRCRERKINIKSIGYSRVTTETLHALSVGAIRHLARVLLSPVLLPHFLTLDAQLHSPLNEACTAAERDWAAKAAIGAMTTSLSEWDEMIELRMQQHRHKRADETGDPRGKPADQRHRPARFPYEKIREWPGRGLNPVRFADVGGKKLNSVHDSVYNVHSYNRGPTANLKTHSNFASTYKITVPPKIWTGERIVLPRNPPLAPNSNATNLAQTLLRTLETKSCLFIGCYPYDNTGFNPGVPGAEGLGRDRVCKKGGKGKGINFRSRSSATKGPKWTAGRTPTITPLHFILTVSRVDIKSARGRGSELSATSTRMHISTAGVTTVLGGGGRGQGAEEYPFGMVTIPEILHPYLRRIIRNEVSTGSNNGQFARRNIFTSPNCCNESVLVWKQRAKENRASRKSANEARDVRRRHGMAEHQNTATGLTFLVRRRLVRGRLRACVLFSLNHQSNRLRWAHEHT</sequence>
<feature type="transmembrane region" description="Helical" evidence="2">
    <location>
        <begin position="392"/>
        <end position="414"/>
    </location>
</feature>
<feature type="domain" description="Tc1-like transposase DDE" evidence="4">
    <location>
        <begin position="93"/>
        <end position="145"/>
    </location>
</feature>
<feature type="region of interest" description="Disordered" evidence="1">
    <location>
        <begin position="994"/>
        <end position="1015"/>
    </location>
</feature>
<evidence type="ECO:0000313" key="5">
    <source>
        <dbReference type="EMBL" id="KAJ8890859.1"/>
    </source>
</evidence>
<protein>
    <recommendedName>
        <fullName evidence="4">Tc1-like transposase DDE domain-containing protein</fullName>
    </recommendedName>
</protein>
<feature type="compositionally biased region" description="Basic and acidic residues" evidence="1">
    <location>
        <begin position="1291"/>
        <end position="1302"/>
    </location>
</feature>
<keyword evidence="2" id="KW-1133">Transmembrane helix</keyword>
<dbReference type="Pfam" id="PF13358">
    <property type="entry name" value="DDE_3"/>
    <property type="match status" value="1"/>
</dbReference>
<feature type="transmembrane region" description="Helical" evidence="2">
    <location>
        <begin position="421"/>
        <end position="437"/>
    </location>
</feature>